<evidence type="ECO:0000259" key="1">
    <source>
        <dbReference type="Pfam" id="PF07007"/>
    </source>
</evidence>
<feature type="domain" description="Lysozyme inhibitor LprI-like N-terminal" evidence="1">
    <location>
        <begin position="48"/>
        <end position="129"/>
    </location>
</feature>
<dbReference type="Gene3D" id="1.20.1270.180">
    <property type="match status" value="1"/>
</dbReference>
<dbReference type="InterPro" id="IPR009739">
    <property type="entry name" value="LprI-like_N"/>
</dbReference>
<comment type="caution">
    <text evidence="2">The sequence shown here is derived from an EMBL/GenBank/DDBJ whole genome shotgun (WGS) entry which is preliminary data.</text>
</comment>
<gene>
    <name evidence="2" type="ORF">GCM10017655_52690</name>
</gene>
<proteinExistence type="predicted"/>
<reference evidence="2" key="2">
    <citation type="submission" date="2023-01" db="EMBL/GenBank/DDBJ databases">
        <authorList>
            <person name="Sun Q."/>
            <person name="Evtushenko L."/>
        </authorList>
    </citation>
    <scope>NUCLEOTIDE SEQUENCE</scope>
    <source>
        <strain evidence="2">VKM B-2935</strain>
    </source>
</reference>
<dbReference type="Pfam" id="PF07007">
    <property type="entry name" value="LprI"/>
    <property type="match status" value="1"/>
</dbReference>
<name>A0A9W6KCL1_9PSED</name>
<keyword evidence="3" id="KW-1185">Reference proteome</keyword>
<sequence>MLASGCEVGDVNTDLRTEATMLYPVGASWSLVMSIRMVLLATCLLAAQAQAGASYEASKAELESLYQQLKDHWPSSDLHRKRLINSQRAWHAFRDAECEFVSTNEDHTNHIDTYEQCTLALTLERHRALQQYLHCVNSGSECAVAAP</sequence>
<dbReference type="Proteomes" id="UP001143328">
    <property type="component" value="Unassembled WGS sequence"/>
</dbReference>
<organism evidence="2 3">
    <name type="scientific">Pseudomonas turukhanskensis</name>
    <dbReference type="NCBI Taxonomy" id="1806536"/>
    <lineage>
        <taxon>Bacteria</taxon>
        <taxon>Pseudomonadati</taxon>
        <taxon>Pseudomonadota</taxon>
        <taxon>Gammaproteobacteria</taxon>
        <taxon>Pseudomonadales</taxon>
        <taxon>Pseudomonadaceae</taxon>
        <taxon>Pseudomonas</taxon>
    </lineage>
</organism>
<protein>
    <recommendedName>
        <fullName evidence="1">Lysozyme inhibitor LprI-like N-terminal domain-containing protein</fullName>
    </recommendedName>
</protein>
<accession>A0A9W6KCL1</accession>
<evidence type="ECO:0000313" key="3">
    <source>
        <dbReference type="Proteomes" id="UP001143328"/>
    </source>
</evidence>
<reference evidence="2" key="1">
    <citation type="journal article" date="2014" name="Int. J. Syst. Evol. Microbiol.">
        <title>Complete genome sequence of Corynebacterium casei LMG S-19264T (=DSM 44701T), isolated from a smear-ripened cheese.</title>
        <authorList>
            <consortium name="US DOE Joint Genome Institute (JGI-PGF)"/>
            <person name="Walter F."/>
            <person name="Albersmeier A."/>
            <person name="Kalinowski J."/>
            <person name="Ruckert C."/>
        </authorList>
    </citation>
    <scope>NUCLEOTIDE SEQUENCE</scope>
    <source>
        <strain evidence="2">VKM B-2935</strain>
    </source>
</reference>
<dbReference type="EMBL" id="BSFN01000039">
    <property type="protein sequence ID" value="GLK92204.1"/>
    <property type="molecule type" value="Genomic_DNA"/>
</dbReference>
<evidence type="ECO:0000313" key="2">
    <source>
        <dbReference type="EMBL" id="GLK92204.1"/>
    </source>
</evidence>
<dbReference type="AlphaFoldDB" id="A0A9W6KCL1"/>